<name>A0A2S4VBR7_9BASI</name>
<evidence type="ECO:0000313" key="4">
    <source>
        <dbReference type="Proteomes" id="UP000238274"/>
    </source>
</evidence>
<keyword evidence="4" id="KW-1185">Reference proteome</keyword>
<evidence type="ECO:0000313" key="3">
    <source>
        <dbReference type="EMBL" id="POW06905.1"/>
    </source>
</evidence>
<feature type="region of interest" description="Disordered" evidence="1">
    <location>
        <begin position="979"/>
        <end position="1005"/>
    </location>
</feature>
<reference evidence="4" key="2">
    <citation type="journal article" date="2018" name="BMC Genomics">
        <title>Genomic insights into host adaptation between the wheat stripe rust pathogen (Puccinia striiformis f. sp. tritici) and the barley stripe rust pathogen (Puccinia striiformis f. sp. hordei).</title>
        <authorList>
            <person name="Xia C."/>
            <person name="Wang M."/>
            <person name="Yin C."/>
            <person name="Cornejo O.E."/>
            <person name="Hulbert S.H."/>
            <person name="Chen X."/>
        </authorList>
    </citation>
    <scope>NUCLEOTIDE SEQUENCE [LARGE SCALE GENOMIC DNA]</scope>
    <source>
        <strain evidence="4">93TX-2</strain>
    </source>
</reference>
<dbReference type="AlphaFoldDB" id="A0A2S4VBR7"/>
<dbReference type="PANTHER" id="PTHR33096:SF1">
    <property type="entry name" value="CXC1-LIKE CYSTEINE CLUSTER ASSOCIATED WITH KDZ TRANSPOSASES DOMAIN-CONTAINING PROTEIN"/>
    <property type="match status" value="1"/>
</dbReference>
<dbReference type="Pfam" id="PF18802">
    <property type="entry name" value="CxC1"/>
    <property type="match status" value="1"/>
</dbReference>
<proteinExistence type="predicted"/>
<dbReference type="InterPro" id="IPR041320">
    <property type="entry name" value="CxC1"/>
</dbReference>
<reference evidence="3 4" key="1">
    <citation type="submission" date="2017-12" db="EMBL/GenBank/DDBJ databases">
        <title>Gene loss provides genomic basis for host adaptation in cereal stripe rust fungi.</title>
        <authorList>
            <person name="Xia C."/>
        </authorList>
    </citation>
    <scope>NUCLEOTIDE SEQUENCE [LARGE SCALE GENOMIC DNA]</scope>
    <source>
        <strain evidence="3 4">93TX-2</strain>
    </source>
</reference>
<dbReference type="VEuPathDB" id="FungiDB:PSHT_10201"/>
<accession>A0A2S4VBR7</accession>
<dbReference type="VEuPathDB" id="FungiDB:PSTT_00805"/>
<gene>
    <name evidence="3" type="ORF">PSHT_10201</name>
</gene>
<dbReference type="InterPro" id="IPR040521">
    <property type="entry name" value="KDZ"/>
</dbReference>
<dbReference type="PANTHER" id="PTHR33096">
    <property type="entry name" value="CXC2 DOMAIN-CONTAINING PROTEIN"/>
    <property type="match status" value="1"/>
</dbReference>
<evidence type="ECO:0000259" key="2">
    <source>
        <dbReference type="Pfam" id="PF18802"/>
    </source>
</evidence>
<organism evidence="3 4">
    <name type="scientific">Puccinia striiformis</name>
    <dbReference type="NCBI Taxonomy" id="27350"/>
    <lineage>
        <taxon>Eukaryota</taxon>
        <taxon>Fungi</taxon>
        <taxon>Dikarya</taxon>
        <taxon>Basidiomycota</taxon>
        <taxon>Pucciniomycotina</taxon>
        <taxon>Pucciniomycetes</taxon>
        <taxon>Pucciniales</taxon>
        <taxon>Pucciniaceae</taxon>
        <taxon>Puccinia</taxon>
    </lineage>
</organism>
<evidence type="ECO:0000256" key="1">
    <source>
        <dbReference type="SAM" id="MobiDB-lite"/>
    </source>
</evidence>
<sequence>MTRLSKVKPLVQVTAKQKKKQEKISVRYSRSRAFLTGLMQGNYQLPPITNEPDQPSDQIAHHEQTHYFGEDNNPDDSQTAGPLSIDDLSAWGSIPWNEAATSNIPKPTLSSYLDPEVSATIREHDRNVAHHRRENNWRQMMSKLFVSYLWLKEKTQNWTSPCSFDSFVSKLSAFSPNLSIELTVNASCCLSLLLYTGQQRLQVSFCKCLPRAVQILAIGFVPSTPIQPTAGFSMRLLAYHNYAWHNSNVRMGPFHETQRQFNEERSQVLWNQRQTEGRDLTTCLSACVTVYRELLERTSNLVQTVLQLSPAQKLASNTCPACFGPSLKTGSHQLLWVDNKLIIALDGNFQHRHHKAAGRNATPLSTPTMFIPPSDLDAMKDHIASQEKIHKVPKKVRRQVCHTHKAGNDTRNESTWKGCNDTGLMGSCCRHDSVIFLVNIHGTGENRALPLAILKRLLDDIDDPTRPVGVMYDLGCSLDKFINRRHIFAEHRSRLSFATSVFHAYVHEWPCQLQYNPRYQIGWGLSDGEALERLWSSLSPQVGPLRYTTRNNRLGALAHRCKYRNKQSILNLAAWLCSKFEQALVRRDREKDVLTELIHMKNPHGNGHTNYTVSFFRAQWADQVRMGLTQEDLDDAAEKSLAQFFENEEVIGAYKYRIANGTWPATLADLNDLLQVVEKKEEAQRTLAISLGRNYEELRRAQESEFAMLKLLWKAKSELYAQAVETRAERQPVVTAKSQNTAGTRLKEKIMAAIKRRKNPVEKAIKNFNQRRRAYLQKFDPARLLLPENKDLVYADFVNMDLDDPLWRDGHFYHARAPWALDPNVRSGIKSVLVLDRVEEEVELLTQELDRSITWAYDYRNLLLRTLAQVATESEEPVSADNIFSNILPSVPTKIKLRLLHLELNKNLTDHNRLMVSWMLNIESLWRRTRSRHTKASHPWFDVIHSIKEKLTQGNIGDIDEALENLTFREEGLDQIIEEGGSDFDSAEGGSDDGEDVDMGAEAQE</sequence>
<feature type="non-terminal residue" evidence="3">
    <location>
        <position position="1005"/>
    </location>
</feature>
<reference evidence="4" key="3">
    <citation type="journal article" date="2018" name="Mol. Plant Microbe Interact.">
        <title>Genome sequence resources for the wheat stripe rust pathogen (Puccinia striiformis f. sp. tritici) and the barley stripe rust pathogen (Puccinia striiformis f. sp. hordei).</title>
        <authorList>
            <person name="Xia C."/>
            <person name="Wang M."/>
            <person name="Yin C."/>
            <person name="Cornejo O.E."/>
            <person name="Hulbert S.H."/>
            <person name="Chen X."/>
        </authorList>
    </citation>
    <scope>NUCLEOTIDE SEQUENCE [LARGE SCALE GENOMIC DNA]</scope>
    <source>
        <strain evidence="4">93TX-2</strain>
    </source>
</reference>
<protein>
    <recommendedName>
        <fullName evidence="2">CxC1-like cysteine cluster associated with KDZ transposases domain-containing protein</fullName>
    </recommendedName>
</protein>
<dbReference type="OrthoDB" id="2498213at2759"/>
<dbReference type="Proteomes" id="UP000238274">
    <property type="component" value="Unassembled WGS sequence"/>
</dbReference>
<comment type="caution">
    <text evidence="3">The sequence shown here is derived from an EMBL/GenBank/DDBJ whole genome shotgun (WGS) entry which is preliminary data.</text>
</comment>
<dbReference type="Pfam" id="PF18758">
    <property type="entry name" value="KDZ"/>
    <property type="match status" value="1"/>
</dbReference>
<dbReference type="EMBL" id="PKSM01000153">
    <property type="protein sequence ID" value="POW06905.1"/>
    <property type="molecule type" value="Genomic_DNA"/>
</dbReference>
<feature type="domain" description="CxC1-like cysteine cluster associated with KDZ transposases" evidence="2">
    <location>
        <begin position="157"/>
        <end position="267"/>
    </location>
</feature>